<gene>
    <name evidence="7" type="ORF">ACFFU4_00080</name>
</gene>
<dbReference type="Gene3D" id="3.40.80.10">
    <property type="entry name" value="Peptidoglycan recognition protein-like"/>
    <property type="match status" value="1"/>
</dbReference>
<dbReference type="InterPro" id="IPR051206">
    <property type="entry name" value="NAMLAA_amidase_2"/>
</dbReference>
<evidence type="ECO:0000256" key="5">
    <source>
        <dbReference type="SAM" id="MobiDB-lite"/>
    </source>
</evidence>
<evidence type="ECO:0000313" key="7">
    <source>
        <dbReference type="EMBL" id="MFB9148144.1"/>
    </source>
</evidence>
<name>A0ABV5HUQ0_9RHOB</name>
<dbReference type="RefSeq" id="WP_377065777.1">
    <property type="nucleotide sequence ID" value="NZ_JBHMEC010000001.1"/>
</dbReference>
<reference evidence="7 8" key="1">
    <citation type="submission" date="2024-09" db="EMBL/GenBank/DDBJ databases">
        <authorList>
            <person name="Sun Q."/>
            <person name="Mori K."/>
        </authorList>
    </citation>
    <scope>NUCLEOTIDE SEQUENCE [LARGE SCALE GENOMIC DNA]</scope>
    <source>
        <strain evidence="7 8">CECT 9424</strain>
    </source>
</reference>
<evidence type="ECO:0000256" key="3">
    <source>
        <dbReference type="ARBA" id="ARBA00022801"/>
    </source>
</evidence>
<dbReference type="InterPro" id="IPR036505">
    <property type="entry name" value="Amidase/PGRP_sf"/>
</dbReference>
<evidence type="ECO:0000259" key="6">
    <source>
        <dbReference type="SMART" id="SM00644"/>
    </source>
</evidence>
<dbReference type="PANTHER" id="PTHR30417:SF1">
    <property type="entry name" value="N-ACETYLMURAMOYL-L-ALANINE AMIDASE AMID"/>
    <property type="match status" value="1"/>
</dbReference>
<evidence type="ECO:0000256" key="2">
    <source>
        <dbReference type="ARBA" id="ARBA00011901"/>
    </source>
</evidence>
<organism evidence="7 8">
    <name type="scientific">Roseovarius ramblicola</name>
    <dbReference type="NCBI Taxonomy" id="2022336"/>
    <lineage>
        <taxon>Bacteria</taxon>
        <taxon>Pseudomonadati</taxon>
        <taxon>Pseudomonadota</taxon>
        <taxon>Alphaproteobacteria</taxon>
        <taxon>Rhodobacterales</taxon>
        <taxon>Roseobacteraceae</taxon>
        <taxon>Roseovarius</taxon>
    </lineage>
</organism>
<dbReference type="SUPFAM" id="SSF55846">
    <property type="entry name" value="N-acetylmuramoyl-L-alanine amidase-like"/>
    <property type="match status" value="1"/>
</dbReference>
<dbReference type="Proteomes" id="UP001589670">
    <property type="component" value="Unassembled WGS sequence"/>
</dbReference>
<proteinExistence type="predicted"/>
<dbReference type="EMBL" id="JBHMEC010000001">
    <property type="protein sequence ID" value="MFB9148144.1"/>
    <property type="molecule type" value="Genomic_DNA"/>
</dbReference>
<dbReference type="CDD" id="cd06583">
    <property type="entry name" value="PGRP"/>
    <property type="match status" value="1"/>
</dbReference>
<sequence>MATAMPAAGTRRRTAVPCASESRRRVTAHPSPNHGPRRGGVRPDLIVLHHTAMESAGAALARLCDPAAEVSAHYLICERGRVWQLVDEGARAWHAGAGRWGDVRDVNSRSIGIELANRGDHPYPLPQMTALEALMGDVMARWAIPPARVIAHSDMAPGRKSDPGPRFDWRGLARAGLSVWPDARGDGRADWAAFLRDAARFGYPAGDVPRELLLGVFRLRFRPQAEGPLSAADCAAMDDLAARFAVDRAEPSA</sequence>
<dbReference type="EC" id="3.5.1.28" evidence="2"/>
<evidence type="ECO:0000256" key="4">
    <source>
        <dbReference type="ARBA" id="ARBA00023316"/>
    </source>
</evidence>
<keyword evidence="4" id="KW-0961">Cell wall biogenesis/degradation</keyword>
<feature type="region of interest" description="Disordered" evidence="5">
    <location>
        <begin position="1"/>
        <end position="41"/>
    </location>
</feature>
<evidence type="ECO:0000313" key="8">
    <source>
        <dbReference type="Proteomes" id="UP001589670"/>
    </source>
</evidence>
<comment type="caution">
    <text evidence="7">The sequence shown here is derived from an EMBL/GenBank/DDBJ whole genome shotgun (WGS) entry which is preliminary data.</text>
</comment>
<evidence type="ECO:0000256" key="1">
    <source>
        <dbReference type="ARBA" id="ARBA00001561"/>
    </source>
</evidence>
<keyword evidence="3 7" id="KW-0378">Hydrolase</keyword>
<accession>A0ABV5HUQ0</accession>
<feature type="domain" description="N-acetylmuramoyl-L-alanine amidase" evidence="6">
    <location>
        <begin position="31"/>
        <end position="164"/>
    </location>
</feature>
<dbReference type="PANTHER" id="PTHR30417">
    <property type="entry name" value="N-ACETYLMURAMOYL-L-ALANINE AMIDASE AMID"/>
    <property type="match status" value="1"/>
</dbReference>
<keyword evidence="8" id="KW-1185">Reference proteome</keyword>
<dbReference type="SMART" id="SM00644">
    <property type="entry name" value="Ami_2"/>
    <property type="match status" value="1"/>
</dbReference>
<comment type="catalytic activity">
    <reaction evidence="1">
        <text>Hydrolyzes the link between N-acetylmuramoyl residues and L-amino acid residues in certain cell-wall glycopeptides.</text>
        <dbReference type="EC" id="3.5.1.28"/>
    </reaction>
</comment>
<dbReference type="GO" id="GO:0008745">
    <property type="term" value="F:N-acetylmuramoyl-L-alanine amidase activity"/>
    <property type="evidence" value="ECO:0007669"/>
    <property type="project" value="UniProtKB-EC"/>
</dbReference>
<protein>
    <recommendedName>
        <fullName evidence="2">N-acetylmuramoyl-L-alanine amidase</fullName>
        <ecNumber evidence="2">3.5.1.28</ecNumber>
    </recommendedName>
</protein>
<dbReference type="InterPro" id="IPR002502">
    <property type="entry name" value="Amidase_domain"/>
</dbReference>
<dbReference type="Pfam" id="PF01510">
    <property type="entry name" value="Amidase_2"/>
    <property type="match status" value="1"/>
</dbReference>